<dbReference type="PANTHER" id="PTHR43221">
    <property type="entry name" value="PROTEASE HTPX"/>
    <property type="match status" value="1"/>
</dbReference>
<evidence type="ECO:0000256" key="7">
    <source>
        <dbReference type="ARBA" id="ARBA00022801"/>
    </source>
</evidence>
<dbReference type="InterPro" id="IPR050083">
    <property type="entry name" value="HtpX_protease"/>
</dbReference>
<keyword evidence="9 12" id="KW-1133">Transmembrane helix</keyword>
<dbReference type="Gene3D" id="3.30.2010.10">
    <property type="entry name" value="Metalloproteases ('zincins'), catalytic domain"/>
    <property type="match status" value="1"/>
</dbReference>
<keyword evidence="11 12" id="KW-0472">Membrane</keyword>
<dbReference type="GO" id="GO:0046872">
    <property type="term" value="F:metal ion binding"/>
    <property type="evidence" value="ECO:0007669"/>
    <property type="project" value="UniProtKB-KW"/>
</dbReference>
<feature type="domain" description="Peptidase M48" evidence="13">
    <location>
        <begin position="124"/>
        <end position="326"/>
    </location>
</feature>
<evidence type="ECO:0000256" key="2">
    <source>
        <dbReference type="ARBA" id="ARBA00004651"/>
    </source>
</evidence>
<evidence type="ECO:0000256" key="3">
    <source>
        <dbReference type="ARBA" id="ARBA00022475"/>
    </source>
</evidence>
<comment type="subcellular location">
    <subcellularLocation>
        <location evidence="2">Cell membrane</location>
        <topology evidence="2">Multi-pass membrane protein</topology>
    </subcellularLocation>
</comment>
<dbReference type="Pfam" id="PF01435">
    <property type="entry name" value="Peptidase_M48"/>
    <property type="match status" value="1"/>
</dbReference>
<protein>
    <submittedName>
        <fullName evidence="14">Peptidase M48</fullName>
    </submittedName>
</protein>
<dbReference type="EMBL" id="RAXZ01000033">
    <property type="protein sequence ID" value="RKG48478.1"/>
    <property type="molecule type" value="Genomic_DNA"/>
</dbReference>
<keyword evidence="7" id="KW-0378">Hydrolase</keyword>
<keyword evidence="8" id="KW-0862">Zinc</keyword>
<evidence type="ECO:0000256" key="12">
    <source>
        <dbReference type="SAM" id="Phobius"/>
    </source>
</evidence>
<keyword evidence="10" id="KW-0482">Metalloprotease</keyword>
<reference evidence="14 15" key="1">
    <citation type="submission" date="2018-09" db="EMBL/GenBank/DDBJ databases">
        <title>The draft genome of Acinetobacter spp. strains.</title>
        <authorList>
            <person name="Qin J."/>
            <person name="Feng Y."/>
            <person name="Zong Z."/>
        </authorList>
    </citation>
    <scope>NUCLEOTIDE SEQUENCE [LARGE SCALE GENOMIC DNA]</scope>
    <source>
        <strain evidence="14 15">WCHAc060002</strain>
    </source>
</reference>
<evidence type="ECO:0000256" key="1">
    <source>
        <dbReference type="ARBA" id="ARBA00001947"/>
    </source>
</evidence>
<dbReference type="GO" id="GO:0006508">
    <property type="term" value="P:proteolysis"/>
    <property type="evidence" value="ECO:0007669"/>
    <property type="project" value="UniProtKB-KW"/>
</dbReference>
<name>A0A3A8FQ57_9GAMM</name>
<dbReference type="RefSeq" id="WP_120368237.1">
    <property type="nucleotide sequence ID" value="NZ_RAXZ01000033.1"/>
</dbReference>
<evidence type="ECO:0000256" key="10">
    <source>
        <dbReference type="ARBA" id="ARBA00023049"/>
    </source>
</evidence>
<evidence type="ECO:0000256" key="5">
    <source>
        <dbReference type="ARBA" id="ARBA00022692"/>
    </source>
</evidence>
<gene>
    <name evidence="14" type="ORF">D7V64_15280</name>
</gene>
<dbReference type="InterPro" id="IPR001915">
    <property type="entry name" value="Peptidase_M48"/>
</dbReference>
<proteinExistence type="predicted"/>
<organism evidence="14 15">
    <name type="scientific">Acinetobacter cumulans</name>
    <dbReference type="NCBI Taxonomy" id="2136182"/>
    <lineage>
        <taxon>Bacteria</taxon>
        <taxon>Pseudomonadati</taxon>
        <taxon>Pseudomonadota</taxon>
        <taxon>Gammaproteobacteria</taxon>
        <taxon>Moraxellales</taxon>
        <taxon>Moraxellaceae</taxon>
        <taxon>Acinetobacter</taxon>
    </lineage>
</organism>
<dbReference type="PANTHER" id="PTHR43221:SF1">
    <property type="entry name" value="PROTEASE HTPX"/>
    <property type="match status" value="1"/>
</dbReference>
<evidence type="ECO:0000259" key="13">
    <source>
        <dbReference type="Pfam" id="PF01435"/>
    </source>
</evidence>
<evidence type="ECO:0000256" key="4">
    <source>
        <dbReference type="ARBA" id="ARBA00022670"/>
    </source>
</evidence>
<keyword evidence="4" id="KW-0645">Protease</keyword>
<keyword evidence="3" id="KW-1003">Cell membrane</keyword>
<dbReference type="AlphaFoldDB" id="A0A3A8FQ57"/>
<evidence type="ECO:0000313" key="14">
    <source>
        <dbReference type="EMBL" id="RKG48478.1"/>
    </source>
</evidence>
<evidence type="ECO:0000313" key="15">
    <source>
        <dbReference type="Proteomes" id="UP000281084"/>
    </source>
</evidence>
<dbReference type="CDD" id="cd07328">
    <property type="entry name" value="M48_Ste24p_like"/>
    <property type="match status" value="1"/>
</dbReference>
<keyword evidence="5 12" id="KW-0812">Transmembrane</keyword>
<feature type="transmembrane region" description="Helical" evidence="12">
    <location>
        <begin position="34"/>
        <end position="57"/>
    </location>
</feature>
<sequence>MYDPKLIEKLERELRQNPKAYQTKVMLLALLGNFYIVFGVLILFVLLILACLSILVLKAFAIKLIAIAGVFLFVVVRSLWVTVDAPTGIEISAKDAPELFKIIERLSGQLNAVKFNHVLITDDFNAAVVQRPRLGIFGWYENYLIIGLPLMQSLKVEQLTAVLAHEFGHLSKNHARTANWIYRQRIRWAQLFTEIEQKVSHVDFIFRPFLKRFVPYFVAYSFPIARANEYEADKISVNLTSAEVVAETLSTVNVIGFYLSENYWPKIFKQAETSSRPNVLPYTGYVQRFSDEVSSEDTHVWLNHSLNVHTNFEDTHPSLSDRLKSIGQVARVNYPVQGQTSDYLLGQKRLEIATEFDQTWQKSVQYDWQKHHQTFKEQKDYLAQLSEKPTDSLTFEERINYIELTEYVAYQPERAFELKAQLYQDFPEHEHAIYLYAKELIIRKDVQGITLLQQAMNKNAFFTIPSCELLIQYYEDVEDHAQATHFRQMLEQRVEIEMKAAQERETISSNDKFMSHGLAQDELNQLLSKLEKFSSIQKMWLVRKRTKYLNEQPCFVFAFSLKDGMFDKVDAELVLQTINVLKSTITFPGETFLVCSDLSEMKALSKKIIKTPNSAILQR</sequence>
<dbReference type="GO" id="GO:0004222">
    <property type="term" value="F:metalloendopeptidase activity"/>
    <property type="evidence" value="ECO:0007669"/>
    <property type="project" value="InterPro"/>
</dbReference>
<evidence type="ECO:0000256" key="9">
    <source>
        <dbReference type="ARBA" id="ARBA00022989"/>
    </source>
</evidence>
<comment type="caution">
    <text evidence="14">The sequence shown here is derived from an EMBL/GenBank/DDBJ whole genome shotgun (WGS) entry which is preliminary data.</text>
</comment>
<dbReference type="GO" id="GO:0005886">
    <property type="term" value="C:plasma membrane"/>
    <property type="evidence" value="ECO:0007669"/>
    <property type="project" value="UniProtKB-SubCell"/>
</dbReference>
<evidence type="ECO:0000256" key="6">
    <source>
        <dbReference type="ARBA" id="ARBA00022723"/>
    </source>
</evidence>
<accession>A0A3A8FQ57</accession>
<feature type="transmembrane region" description="Helical" evidence="12">
    <location>
        <begin position="64"/>
        <end position="83"/>
    </location>
</feature>
<keyword evidence="6" id="KW-0479">Metal-binding</keyword>
<evidence type="ECO:0000256" key="8">
    <source>
        <dbReference type="ARBA" id="ARBA00022833"/>
    </source>
</evidence>
<dbReference type="Proteomes" id="UP000281084">
    <property type="component" value="Unassembled WGS sequence"/>
</dbReference>
<evidence type="ECO:0000256" key="11">
    <source>
        <dbReference type="ARBA" id="ARBA00023136"/>
    </source>
</evidence>
<comment type="cofactor">
    <cofactor evidence="1">
        <name>Zn(2+)</name>
        <dbReference type="ChEBI" id="CHEBI:29105"/>
    </cofactor>
</comment>